<dbReference type="AlphaFoldDB" id="A0A0D0CU31"/>
<organism evidence="2 3">
    <name type="scientific">Paxillus rubicundulus Ve08.2h10</name>
    <dbReference type="NCBI Taxonomy" id="930991"/>
    <lineage>
        <taxon>Eukaryota</taxon>
        <taxon>Fungi</taxon>
        <taxon>Dikarya</taxon>
        <taxon>Basidiomycota</taxon>
        <taxon>Agaricomycotina</taxon>
        <taxon>Agaricomycetes</taxon>
        <taxon>Agaricomycetidae</taxon>
        <taxon>Boletales</taxon>
        <taxon>Paxilineae</taxon>
        <taxon>Paxillaceae</taxon>
        <taxon>Paxillus</taxon>
    </lineage>
</organism>
<dbReference type="InParanoid" id="A0A0D0CU31"/>
<evidence type="ECO:0000313" key="3">
    <source>
        <dbReference type="Proteomes" id="UP000054538"/>
    </source>
</evidence>
<gene>
    <name evidence="2" type="ORF">PAXRUDRAFT_16613</name>
</gene>
<reference evidence="3" key="2">
    <citation type="submission" date="2015-01" db="EMBL/GenBank/DDBJ databases">
        <title>Evolutionary Origins and Diversification of the Mycorrhizal Mutualists.</title>
        <authorList>
            <consortium name="DOE Joint Genome Institute"/>
            <consortium name="Mycorrhizal Genomics Consortium"/>
            <person name="Kohler A."/>
            <person name="Kuo A."/>
            <person name="Nagy L.G."/>
            <person name="Floudas D."/>
            <person name="Copeland A."/>
            <person name="Barry K.W."/>
            <person name="Cichocki N."/>
            <person name="Veneault-Fourrey C."/>
            <person name="LaButti K."/>
            <person name="Lindquist E.A."/>
            <person name="Lipzen A."/>
            <person name="Lundell T."/>
            <person name="Morin E."/>
            <person name="Murat C."/>
            <person name="Riley R."/>
            <person name="Ohm R."/>
            <person name="Sun H."/>
            <person name="Tunlid A."/>
            <person name="Henrissat B."/>
            <person name="Grigoriev I.V."/>
            <person name="Hibbett D.S."/>
            <person name="Martin F."/>
        </authorList>
    </citation>
    <scope>NUCLEOTIDE SEQUENCE [LARGE SCALE GENOMIC DNA]</scope>
    <source>
        <strain evidence="3">Ve08.2h10</strain>
    </source>
</reference>
<dbReference type="Proteomes" id="UP000054538">
    <property type="component" value="Unassembled WGS sequence"/>
</dbReference>
<evidence type="ECO:0000256" key="1">
    <source>
        <dbReference type="SAM" id="MobiDB-lite"/>
    </source>
</evidence>
<protein>
    <submittedName>
        <fullName evidence="2">Uncharacterized protein</fullName>
    </submittedName>
</protein>
<keyword evidence="3" id="KW-1185">Reference proteome</keyword>
<dbReference type="STRING" id="930991.A0A0D0CU31"/>
<dbReference type="HOGENOM" id="CLU_072375_0_0_1"/>
<feature type="compositionally biased region" description="Polar residues" evidence="1">
    <location>
        <begin position="98"/>
        <end position="108"/>
    </location>
</feature>
<proteinExistence type="predicted"/>
<name>A0A0D0CU31_9AGAM</name>
<dbReference type="OrthoDB" id="3265384at2759"/>
<accession>A0A0D0CU31</accession>
<reference evidence="2 3" key="1">
    <citation type="submission" date="2014-04" db="EMBL/GenBank/DDBJ databases">
        <authorList>
            <consortium name="DOE Joint Genome Institute"/>
            <person name="Kuo A."/>
            <person name="Kohler A."/>
            <person name="Jargeat P."/>
            <person name="Nagy L.G."/>
            <person name="Floudas D."/>
            <person name="Copeland A."/>
            <person name="Barry K.W."/>
            <person name="Cichocki N."/>
            <person name="Veneault-Fourrey C."/>
            <person name="LaButti K."/>
            <person name="Lindquist E.A."/>
            <person name="Lipzen A."/>
            <person name="Lundell T."/>
            <person name="Morin E."/>
            <person name="Murat C."/>
            <person name="Sun H."/>
            <person name="Tunlid A."/>
            <person name="Henrissat B."/>
            <person name="Grigoriev I.V."/>
            <person name="Hibbett D.S."/>
            <person name="Martin F."/>
            <person name="Nordberg H.P."/>
            <person name="Cantor M.N."/>
            <person name="Hua S.X."/>
        </authorList>
    </citation>
    <scope>NUCLEOTIDE SEQUENCE [LARGE SCALE GENOMIC DNA]</scope>
    <source>
        <strain evidence="2 3">Ve08.2h10</strain>
    </source>
</reference>
<evidence type="ECO:0000313" key="2">
    <source>
        <dbReference type="EMBL" id="KIK78918.1"/>
    </source>
</evidence>
<dbReference type="EMBL" id="KN826430">
    <property type="protein sequence ID" value="KIK78918.1"/>
    <property type="molecule type" value="Genomic_DNA"/>
</dbReference>
<sequence length="263" mass="28079">MLNALSGELSAVQMQVASLLSSSSKDHPFTSADIHACLNTEQQLLNNKKAWTSNIVLAAAPACCKPNTPIVRRLACCVENKATPSKVAGNWEGAWGGSQMSSSHSTPHPVSAPRSPPSVHYDKSRCAYILDSVTSSAIFLASTHTAPTPPAPTVPPSSGGTSEFAGLAHDTILPEFLRNVSASNQFEFNALMAHVGDLTTFVNWHCHSAPFNFAHLNVAIPDQHVHTVINPSTEPFFIDTGASVHISNSVRFLLPMPDCPSHH</sequence>
<feature type="region of interest" description="Disordered" evidence="1">
    <location>
        <begin position="94"/>
        <end position="117"/>
    </location>
</feature>